<dbReference type="EMBL" id="MLJW01000010">
    <property type="protein sequence ID" value="OIR14896.1"/>
    <property type="molecule type" value="Genomic_DNA"/>
</dbReference>
<comment type="caution">
    <text evidence="1">The sequence shown here is derived from an EMBL/GenBank/DDBJ whole genome shotgun (WGS) entry which is preliminary data.</text>
</comment>
<reference evidence="1" key="1">
    <citation type="submission" date="2016-10" db="EMBL/GenBank/DDBJ databases">
        <title>Sequence of Gallionella enrichment culture.</title>
        <authorList>
            <person name="Poehlein A."/>
            <person name="Muehling M."/>
            <person name="Daniel R."/>
        </authorList>
    </citation>
    <scope>NUCLEOTIDE SEQUENCE</scope>
</reference>
<dbReference type="AlphaFoldDB" id="A0A1J5TFF0"/>
<accession>A0A1J5TFF0</accession>
<sequence>MKKFTVLRLIFFVALAAAPFVASAQEYVSMDVERARLNTGLKHIGDFVLMDPSGHIFDAGHIILDINSVFSVLAKAPEAVGTCPFIHAPVNADGSLGQSGVYEMRYFFRFQDSVIRFNSNVPEKEVDVHFDFDPSKEYLQGVIRNGDSDVGIFRMRIRNFAKEKEVK</sequence>
<proteinExistence type="predicted"/>
<gene>
    <name evidence="1" type="ORF">GALL_40120</name>
</gene>
<organism evidence="1">
    <name type="scientific">mine drainage metagenome</name>
    <dbReference type="NCBI Taxonomy" id="410659"/>
    <lineage>
        <taxon>unclassified sequences</taxon>
        <taxon>metagenomes</taxon>
        <taxon>ecological metagenomes</taxon>
    </lineage>
</organism>
<evidence type="ECO:0000313" key="1">
    <source>
        <dbReference type="EMBL" id="OIR14896.1"/>
    </source>
</evidence>
<name>A0A1J5TFF0_9ZZZZ</name>
<protein>
    <submittedName>
        <fullName evidence="1">Uncharacterized protein</fullName>
    </submittedName>
</protein>